<dbReference type="NCBIfam" id="TIGR01352">
    <property type="entry name" value="tonB_Cterm"/>
    <property type="match status" value="1"/>
</dbReference>
<keyword evidence="8" id="KW-1185">Reference proteome</keyword>
<feature type="region of interest" description="Disordered" evidence="5">
    <location>
        <begin position="1"/>
        <end position="24"/>
    </location>
</feature>
<dbReference type="GO" id="GO:0003677">
    <property type="term" value="F:DNA binding"/>
    <property type="evidence" value="ECO:0007669"/>
    <property type="project" value="InterPro"/>
</dbReference>
<feature type="compositionally biased region" description="Basic and acidic residues" evidence="5">
    <location>
        <begin position="11"/>
        <end position="24"/>
    </location>
</feature>
<evidence type="ECO:0000256" key="1">
    <source>
        <dbReference type="ARBA" id="ARBA00004167"/>
    </source>
</evidence>
<keyword evidence="3" id="KW-1133">Transmembrane helix</keyword>
<evidence type="ECO:0000256" key="5">
    <source>
        <dbReference type="SAM" id="MobiDB-lite"/>
    </source>
</evidence>
<dbReference type="Pfam" id="PF03544">
    <property type="entry name" value="TonB_C"/>
    <property type="match status" value="1"/>
</dbReference>
<reference evidence="7 8" key="1">
    <citation type="submission" date="2020-08" db="EMBL/GenBank/DDBJ databases">
        <title>Genomic Encyclopedia of Type Strains, Phase IV (KMG-IV): sequencing the most valuable type-strain genomes for metagenomic binning, comparative biology and taxonomic classification.</title>
        <authorList>
            <person name="Goeker M."/>
        </authorList>
    </citation>
    <scope>NUCLEOTIDE SEQUENCE [LARGE SCALE GENOMIC DNA]</scope>
    <source>
        <strain evidence="7 8">DSM 102850</strain>
    </source>
</reference>
<evidence type="ECO:0000313" key="8">
    <source>
        <dbReference type="Proteomes" id="UP000563524"/>
    </source>
</evidence>
<dbReference type="PANTHER" id="PTHR34475">
    <property type="match status" value="1"/>
</dbReference>
<dbReference type="Proteomes" id="UP000563524">
    <property type="component" value="Unassembled WGS sequence"/>
</dbReference>
<feature type="region of interest" description="Disordered" evidence="5">
    <location>
        <begin position="185"/>
        <end position="221"/>
    </location>
</feature>
<sequence>MLRSADIVPLDPERSRRTAGDGHSEQVTELATAGAMLRAAREGAGLRLDRVADEINVKAERLMAIESMDPAGLPAPPYALGFVRAYAAHLDLPADPLVARFREEMGWVRSATAPVVKRARTAESNTPREVSLLAVLFVVGFLLWGAWQIVQSAAPDLPATSPEGFPIASRSGEQEVTYEVDTSLAPAAQATPTPAAEGRVVSAGPEEANVEPIVPPRTAKARDGLLPPLVPLVIARSAPSRDGAPVIAAPDDTVPSFPSRADRLNERQLAADSTDGASAPDPASAVNELQSATPAAVPDLAEPQVLASSGVRAVPAVTLSTTTPARLISTVEPVYPRRCESRAADEEVVTIVFGVSTRGRVVNPDVQNTTNDCFESAALAAVARFRFEPAEESGRSVATAGRTTRIVFRKP</sequence>
<dbReference type="PANTHER" id="PTHR34475:SF1">
    <property type="entry name" value="CYTOSKELETON PROTEIN RODZ"/>
    <property type="match status" value="1"/>
</dbReference>
<dbReference type="Pfam" id="PF13413">
    <property type="entry name" value="HTH_25"/>
    <property type="match status" value="1"/>
</dbReference>
<gene>
    <name evidence="7" type="ORF">GGQ59_001103</name>
</gene>
<keyword evidence="4" id="KW-0472">Membrane</keyword>
<feature type="region of interest" description="Disordered" evidence="5">
    <location>
        <begin position="269"/>
        <end position="291"/>
    </location>
</feature>
<dbReference type="GO" id="GO:0016020">
    <property type="term" value="C:membrane"/>
    <property type="evidence" value="ECO:0007669"/>
    <property type="project" value="UniProtKB-SubCell"/>
</dbReference>
<evidence type="ECO:0000313" key="7">
    <source>
        <dbReference type="EMBL" id="MBB4658603.1"/>
    </source>
</evidence>
<dbReference type="Gene3D" id="3.30.1150.10">
    <property type="match status" value="1"/>
</dbReference>
<proteinExistence type="predicted"/>
<dbReference type="GO" id="GO:0055085">
    <property type="term" value="P:transmembrane transport"/>
    <property type="evidence" value="ECO:0007669"/>
    <property type="project" value="InterPro"/>
</dbReference>
<dbReference type="InterPro" id="IPR006260">
    <property type="entry name" value="TonB/TolA_C"/>
</dbReference>
<evidence type="ECO:0000259" key="6">
    <source>
        <dbReference type="Pfam" id="PF03544"/>
    </source>
</evidence>
<feature type="compositionally biased region" description="Low complexity" evidence="5">
    <location>
        <begin position="185"/>
        <end position="196"/>
    </location>
</feature>
<dbReference type="InterPro" id="IPR037682">
    <property type="entry name" value="TonB_C"/>
</dbReference>
<dbReference type="AlphaFoldDB" id="A0A840I2V6"/>
<evidence type="ECO:0000256" key="4">
    <source>
        <dbReference type="ARBA" id="ARBA00023136"/>
    </source>
</evidence>
<accession>A0A840I2V6</accession>
<dbReference type="RefSeq" id="WP_183816573.1">
    <property type="nucleotide sequence ID" value="NZ_JACHOB010000001.1"/>
</dbReference>
<name>A0A840I2V6_9PROT</name>
<evidence type="ECO:0000256" key="2">
    <source>
        <dbReference type="ARBA" id="ARBA00022692"/>
    </source>
</evidence>
<dbReference type="InterPro" id="IPR010982">
    <property type="entry name" value="Lambda_DNA-bd_dom_sf"/>
</dbReference>
<comment type="subcellular location">
    <subcellularLocation>
        <location evidence="1">Membrane</location>
        <topology evidence="1">Single-pass membrane protein</topology>
    </subcellularLocation>
</comment>
<dbReference type="EMBL" id="JACHOB010000001">
    <property type="protein sequence ID" value="MBB4658603.1"/>
    <property type="molecule type" value="Genomic_DNA"/>
</dbReference>
<evidence type="ECO:0000256" key="3">
    <source>
        <dbReference type="ARBA" id="ARBA00022989"/>
    </source>
</evidence>
<comment type="caution">
    <text evidence="7">The sequence shown here is derived from an EMBL/GenBank/DDBJ whole genome shotgun (WGS) entry which is preliminary data.</text>
</comment>
<organism evidence="7 8">
    <name type="scientific">Parvularcula dongshanensis</name>
    <dbReference type="NCBI Taxonomy" id="1173995"/>
    <lineage>
        <taxon>Bacteria</taxon>
        <taxon>Pseudomonadati</taxon>
        <taxon>Pseudomonadota</taxon>
        <taxon>Alphaproteobacteria</taxon>
        <taxon>Parvularculales</taxon>
        <taxon>Parvularculaceae</taxon>
        <taxon>Parvularcula</taxon>
    </lineage>
</organism>
<dbReference type="Gene3D" id="1.10.260.40">
    <property type="entry name" value="lambda repressor-like DNA-binding domains"/>
    <property type="match status" value="1"/>
</dbReference>
<dbReference type="SUPFAM" id="SSF74653">
    <property type="entry name" value="TolA/TonB C-terminal domain"/>
    <property type="match status" value="1"/>
</dbReference>
<protein>
    <submittedName>
        <fullName evidence="7">TonB family protein</fullName>
    </submittedName>
</protein>
<keyword evidence="2" id="KW-0812">Transmembrane</keyword>
<feature type="domain" description="TonB C-terminal" evidence="6">
    <location>
        <begin position="332"/>
        <end position="409"/>
    </location>
</feature>
<dbReference type="InterPro" id="IPR050400">
    <property type="entry name" value="Bact_Cytoskel_RodZ"/>
</dbReference>